<keyword evidence="2" id="KW-0328">Glycosyltransferase</keyword>
<dbReference type="InterPro" id="IPR001173">
    <property type="entry name" value="Glyco_trans_2-like"/>
</dbReference>
<protein>
    <submittedName>
        <fullName evidence="5">Glycosyltransferase family 2 protein</fullName>
    </submittedName>
</protein>
<dbReference type="EMBL" id="JAEEAQ010001615">
    <property type="protein sequence ID" value="MBI0320534.1"/>
    <property type="molecule type" value="Genomic_DNA"/>
</dbReference>
<dbReference type="Gene3D" id="3.90.550.10">
    <property type="entry name" value="Spore Coat Polysaccharide Biosynthesis Protein SpsA, Chain A"/>
    <property type="match status" value="1"/>
</dbReference>
<dbReference type="SUPFAM" id="SSF53448">
    <property type="entry name" value="Nucleotide-diphospho-sugar transferases"/>
    <property type="match status" value="1"/>
</dbReference>
<comment type="similarity">
    <text evidence="1">Belongs to the glycosyltransferase 2 family.</text>
</comment>
<proteinExistence type="inferred from homology"/>
<feature type="non-terminal residue" evidence="5">
    <location>
        <position position="1"/>
    </location>
</feature>
<dbReference type="Pfam" id="PF00535">
    <property type="entry name" value="Glycos_transf_2"/>
    <property type="match status" value="1"/>
</dbReference>
<organism evidence="5 6">
    <name type="scientific">Streptomyces javensis</name>
    <dbReference type="NCBI Taxonomy" id="114698"/>
    <lineage>
        <taxon>Bacteria</taxon>
        <taxon>Bacillati</taxon>
        <taxon>Actinomycetota</taxon>
        <taxon>Actinomycetes</taxon>
        <taxon>Kitasatosporales</taxon>
        <taxon>Streptomycetaceae</taxon>
        <taxon>Streptomyces</taxon>
        <taxon>Streptomyces violaceusniger group</taxon>
    </lineage>
</organism>
<name>A0ABS0RSU6_9ACTN</name>
<evidence type="ECO:0000259" key="4">
    <source>
        <dbReference type="Pfam" id="PF00535"/>
    </source>
</evidence>
<dbReference type="Proteomes" id="UP000638849">
    <property type="component" value="Unassembled WGS sequence"/>
</dbReference>
<evidence type="ECO:0000256" key="2">
    <source>
        <dbReference type="ARBA" id="ARBA00022676"/>
    </source>
</evidence>
<dbReference type="InterPro" id="IPR029044">
    <property type="entry name" value="Nucleotide-diphossugar_trans"/>
</dbReference>
<feature type="domain" description="Glycosyltransferase 2-like" evidence="4">
    <location>
        <begin position="9"/>
        <end position="135"/>
    </location>
</feature>
<reference evidence="5 6" key="1">
    <citation type="submission" date="2020-12" db="EMBL/GenBank/DDBJ databases">
        <authorList>
            <person name="Kusuma A.B."/>
            <person name="Nouioui I."/>
            <person name="Goodfellow M."/>
        </authorList>
    </citation>
    <scope>NUCLEOTIDE SEQUENCE [LARGE SCALE GENOMIC DNA]</scope>
    <source>
        <strain evidence="5 6">DSM 41764</strain>
    </source>
</reference>
<dbReference type="PANTHER" id="PTHR43630">
    <property type="entry name" value="POLY-BETA-1,6-N-ACETYL-D-GLUCOSAMINE SYNTHASE"/>
    <property type="match status" value="1"/>
</dbReference>
<evidence type="ECO:0000256" key="1">
    <source>
        <dbReference type="ARBA" id="ARBA00006739"/>
    </source>
</evidence>
<evidence type="ECO:0000313" key="6">
    <source>
        <dbReference type="Proteomes" id="UP000638849"/>
    </source>
</evidence>
<evidence type="ECO:0000256" key="3">
    <source>
        <dbReference type="ARBA" id="ARBA00022679"/>
    </source>
</evidence>
<sequence>LEHYPSVDIFIPAHNEGVVIKDTLEAMAKIEYPGKLTIYLLNDNSQDETPEIGDDFDKAYAHIRHIRVPPGEPKGKSRVLNYGLSISDGEYFCVYDADNQPEPHALRMLVEHAETTEDAVGAVGHVRTVNEKRNWLTRM</sequence>
<keyword evidence="3" id="KW-0808">Transferase</keyword>
<comment type="caution">
    <text evidence="5">The sequence shown here is derived from an EMBL/GenBank/DDBJ whole genome shotgun (WGS) entry which is preliminary data.</text>
</comment>
<evidence type="ECO:0000313" key="5">
    <source>
        <dbReference type="EMBL" id="MBI0320534.1"/>
    </source>
</evidence>
<dbReference type="CDD" id="cd06423">
    <property type="entry name" value="CESA_like"/>
    <property type="match status" value="1"/>
</dbReference>
<dbReference type="PANTHER" id="PTHR43630:SF1">
    <property type="entry name" value="POLY-BETA-1,6-N-ACETYL-D-GLUCOSAMINE SYNTHASE"/>
    <property type="match status" value="1"/>
</dbReference>
<feature type="non-terminal residue" evidence="5">
    <location>
        <position position="139"/>
    </location>
</feature>
<keyword evidence="6" id="KW-1185">Reference proteome</keyword>
<dbReference type="RefSeq" id="WP_198282796.1">
    <property type="nucleotide sequence ID" value="NZ_JAEEAQ010001615.1"/>
</dbReference>
<accession>A0ABS0RSU6</accession>
<gene>
    <name evidence="5" type="ORF">JBF12_47845</name>
</gene>